<dbReference type="InterPro" id="IPR036116">
    <property type="entry name" value="FN3_sf"/>
</dbReference>
<comment type="caution">
    <text evidence="1">The sequence shown here is derived from an EMBL/GenBank/DDBJ whole genome shotgun (WGS) entry which is preliminary data.</text>
</comment>
<evidence type="ECO:0000313" key="1">
    <source>
        <dbReference type="EMBL" id="MDI9858685.1"/>
    </source>
</evidence>
<evidence type="ECO:0008006" key="3">
    <source>
        <dbReference type="Google" id="ProtNLM"/>
    </source>
</evidence>
<organism evidence="1 2">
    <name type="scientific">Flectobacillus roseus</name>
    <dbReference type="NCBI Taxonomy" id="502259"/>
    <lineage>
        <taxon>Bacteria</taxon>
        <taxon>Pseudomonadati</taxon>
        <taxon>Bacteroidota</taxon>
        <taxon>Cytophagia</taxon>
        <taxon>Cytophagales</taxon>
        <taxon>Flectobacillaceae</taxon>
        <taxon>Flectobacillus</taxon>
    </lineage>
</organism>
<protein>
    <recommendedName>
        <fullName evidence="3">Fibronectin type III domain-containing protein</fullName>
    </recommendedName>
</protein>
<dbReference type="PROSITE" id="PS51257">
    <property type="entry name" value="PROKAR_LIPOPROTEIN"/>
    <property type="match status" value="1"/>
</dbReference>
<sequence length="322" mass="34504">MLKNSWLILLILITGACKLEDQLVYPELTIRPNWIVTDYNATITAEFVSLGNASINVYGMCWNKTGEPTTRDSLISYSGQPLIEVFSSSLSNLSPATTYYVRAFSRIGLKTSYSNQITLKTLPIQLPNVSTGSASDEGIGTLNVQGTLNLQGASVVTEYGHCWGLSTPTINNQRTILTSTLSQGNFTSQLRGLSNNTKYVIRAYAKNATGVSYGNEITYITSCKSAPTVVSNIIDNISAQGAIANGTIANIGCSEVTEYGHCWSTTPNPTTANPRTIFKQGSAGAFSSALSGLSSKTAYYVRAYAINSQGISYGNQVSIITL</sequence>
<reference evidence="1 2" key="1">
    <citation type="submission" date="2023-05" db="EMBL/GenBank/DDBJ databases">
        <title>Novel species of genus Flectobacillus isolated from stream in China.</title>
        <authorList>
            <person name="Lu H."/>
        </authorList>
    </citation>
    <scope>NUCLEOTIDE SEQUENCE [LARGE SCALE GENOMIC DNA]</scope>
    <source>
        <strain evidence="1 2">KCTC 42575</strain>
    </source>
</reference>
<proteinExistence type="predicted"/>
<keyword evidence="2" id="KW-1185">Reference proteome</keyword>
<accession>A0ABT6Y556</accession>
<dbReference type="Proteomes" id="UP001236507">
    <property type="component" value="Unassembled WGS sequence"/>
</dbReference>
<dbReference type="EMBL" id="JASHIF010000004">
    <property type="protein sequence ID" value="MDI9858685.1"/>
    <property type="molecule type" value="Genomic_DNA"/>
</dbReference>
<name>A0ABT6Y556_9BACT</name>
<dbReference type="SUPFAM" id="SSF49265">
    <property type="entry name" value="Fibronectin type III"/>
    <property type="match status" value="2"/>
</dbReference>
<evidence type="ECO:0000313" key="2">
    <source>
        <dbReference type="Proteomes" id="UP001236507"/>
    </source>
</evidence>
<gene>
    <name evidence="1" type="ORF">QM524_05665</name>
</gene>
<dbReference type="RefSeq" id="WP_166578887.1">
    <property type="nucleotide sequence ID" value="NZ_JASHIF010000004.1"/>
</dbReference>